<dbReference type="Proteomes" id="UP000886653">
    <property type="component" value="Unassembled WGS sequence"/>
</dbReference>
<keyword evidence="2 4" id="KW-0064">Aspartyl protease</keyword>
<dbReference type="PRINTS" id="PR00792">
    <property type="entry name" value="PEPSIN"/>
</dbReference>
<dbReference type="EMBL" id="MU167209">
    <property type="protein sequence ID" value="KAG0152157.1"/>
    <property type="molecule type" value="Genomic_DNA"/>
</dbReference>
<comment type="similarity">
    <text evidence="1 4">Belongs to the peptidase A1 family.</text>
</comment>
<protein>
    <recommendedName>
        <fullName evidence="5">Peptidase A1 domain-containing protein</fullName>
    </recommendedName>
</protein>
<dbReference type="Pfam" id="PF00026">
    <property type="entry name" value="Asp"/>
    <property type="match status" value="1"/>
</dbReference>
<feature type="active site" evidence="3">
    <location>
        <position position="431"/>
    </location>
</feature>
<dbReference type="SUPFAM" id="SSF50630">
    <property type="entry name" value="Acid proteases"/>
    <property type="match status" value="1"/>
</dbReference>
<evidence type="ECO:0000256" key="4">
    <source>
        <dbReference type="RuleBase" id="RU000454"/>
    </source>
</evidence>
<evidence type="ECO:0000256" key="1">
    <source>
        <dbReference type="ARBA" id="ARBA00007447"/>
    </source>
</evidence>
<dbReference type="AlphaFoldDB" id="A0A9P6NV40"/>
<dbReference type="PROSITE" id="PS00141">
    <property type="entry name" value="ASP_PROTEASE"/>
    <property type="match status" value="1"/>
</dbReference>
<dbReference type="InterPro" id="IPR001461">
    <property type="entry name" value="Aspartic_peptidase_A1"/>
</dbReference>
<dbReference type="InterPro" id="IPR021109">
    <property type="entry name" value="Peptidase_aspartic_dom_sf"/>
</dbReference>
<dbReference type="PANTHER" id="PTHR47966">
    <property type="entry name" value="BETA-SITE APP-CLEAVING ENZYME, ISOFORM A-RELATED"/>
    <property type="match status" value="1"/>
</dbReference>
<dbReference type="OrthoDB" id="2747330at2759"/>
<dbReference type="PANTHER" id="PTHR47966:SF6">
    <property type="entry name" value="PEPTIDASE A1 DOMAIN-CONTAINING PROTEIN"/>
    <property type="match status" value="1"/>
</dbReference>
<dbReference type="PROSITE" id="PS51767">
    <property type="entry name" value="PEPTIDASE_A1"/>
    <property type="match status" value="1"/>
</dbReference>
<feature type="domain" description="Peptidase A1" evidence="5">
    <location>
        <begin position="216"/>
        <end position="606"/>
    </location>
</feature>
<dbReference type="InterPro" id="IPR034164">
    <property type="entry name" value="Pepsin-like_dom"/>
</dbReference>
<dbReference type="InterPro" id="IPR001969">
    <property type="entry name" value="Aspartic_peptidase_AS"/>
</dbReference>
<feature type="active site" evidence="3">
    <location>
        <position position="234"/>
    </location>
</feature>
<organism evidence="6 7">
    <name type="scientific">Cronartium quercuum f. sp. fusiforme G11</name>
    <dbReference type="NCBI Taxonomy" id="708437"/>
    <lineage>
        <taxon>Eukaryota</taxon>
        <taxon>Fungi</taxon>
        <taxon>Dikarya</taxon>
        <taxon>Basidiomycota</taxon>
        <taxon>Pucciniomycotina</taxon>
        <taxon>Pucciniomycetes</taxon>
        <taxon>Pucciniales</taxon>
        <taxon>Coleosporiaceae</taxon>
        <taxon>Cronartium</taxon>
    </lineage>
</organism>
<keyword evidence="4" id="KW-0378">Hydrolase</keyword>
<keyword evidence="7" id="KW-1185">Reference proteome</keyword>
<accession>A0A9P6NV40</accession>
<comment type="caution">
    <text evidence="6">The sequence shown here is derived from an EMBL/GenBank/DDBJ whole genome shotgun (WGS) entry which is preliminary data.</text>
</comment>
<sequence length="615" mass="66308">MNVIKFKPREAVSHMAKNARKKMENVSQSLSGFLTHIAYQLRFQKLFRTAFNSGQTVGIERDAREAVRSEFESGAYTTDAYFSPLTSSPELQLARSIARYGFFNFLNSNRSSSDLYPLVNSLLPLDVQKTAATLLTANAYRPKYKRWKKRAFLQGLLGGLLPVLNPVLQIADGVLQLPGTNLLATLKSLGGKDILTDPSWGITTVKTESFNGDLAWSTNISIGTPSRSFRLNIDSGSADLFLFGPNCSTCSLSNHTDYDPTRSTSSSRFFEAQDFAQTFGDGSSVNGSLVADTVNFGNSIKVSNQTFGLANTVSPDWAALPVDGLMGIGPDSLSILGTNSIGVFSQLVASNTLFSPVIGIALVKASAQRAGSSAGQYTFGDVSDKWIAGGRRAITWKNVTSQHFWGVALTGIYVNGTNVMPSDDPPRAIIDTGTSLTIVSEAAAAAIHEKIPGALIDPDNGVWQVPCSIKSADSSVPKTSKPSSTQVSLLSLLKRSSNRRSLPNLGLHRLVPEEKIQTRSMSTKKVTSPNVFFEFGVGSSQFAIPAEDLAYQSIDDNRISTDGNHMCYSGIQAGSEAFVVLGDTFIKNQYVALRYDSNGQKSVGLGRRSDLPTFT</sequence>
<evidence type="ECO:0000256" key="2">
    <source>
        <dbReference type="ARBA" id="ARBA00022750"/>
    </source>
</evidence>
<evidence type="ECO:0000256" key="3">
    <source>
        <dbReference type="PIRSR" id="PIRSR601461-1"/>
    </source>
</evidence>
<reference evidence="6" key="1">
    <citation type="submission" date="2013-11" db="EMBL/GenBank/DDBJ databases">
        <title>Genome sequence of the fusiform rust pathogen reveals effectors for host alternation and coevolution with pine.</title>
        <authorList>
            <consortium name="DOE Joint Genome Institute"/>
            <person name="Smith K."/>
            <person name="Pendleton A."/>
            <person name="Kubisiak T."/>
            <person name="Anderson C."/>
            <person name="Salamov A."/>
            <person name="Aerts A."/>
            <person name="Riley R."/>
            <person name="Clum A."/>
            <person name="Lindquist E."/>
            <person name="Ence D."/>
            <person name="Campbell M."/>
            <person name="Kronenberg Z."/>
            <person name="Feau N."/>
            <person name="Dhillon B."/>
            <person name="Hamelin R."/>
            <person name="Burleigh J."/>
            <person name="Smith J."/>
            <person name="Yandell M."/>
            <person name="Nelson C."/>
            <person name="Grigoriev I."/>
            <person name="Davis J."/>
        </authorList>
    </citation>
    <scope>NUCLEOTIDE SEQUENCE</scope>
    <source>
        <strain evidence="6">G11</strain>
    </source>
</reference>
<dbReference type="CDD" id="cd05471">
    <property type="entry name" value="pepsin_like"/>
    <property type="match status" value="1"/>
</dbReference>
<evidence type="ECO:0000259" key="5">
    <source>
        <dbReference type="PROSITE" id="PS51767"/>
    </source>
</evidence>
<dbReference type="Gene3D" id="2.40.70.10">
    <property type="entry name" value="Acid Proteases"/>
    <property type="match status" value="2"/>
</dbReference>
<dbReference type="InterPro" id="IPR033121">
    <property type="entry name" value="PEPTIDASE_A1"/>
</dbReference>
<dbReference type="GO" id="GO:0004190">
    <property type="term" value="F:aspartic-type endopeptidase activity"/>
    <property type="evidence" value="ECO:0007669"/>
    <property type="project" value="UniProtKB-KW"/>
</dbReference>
<name>A0A9P6NV40_9BASI</name>
<keyword evidence="4" id="KW-0645">Protease</keyword>
<proteinExistence type="inferred from homology"/>
<evidence type="ECO:0000313" key="6">
    <source>
        <dbReference type="EMBL" id="KAG0152157.1"/>
    </source>
</evidence>
<dbReference type="GO" id="GO:0006508">
    <property type="term" value="P:proteolysis"/>
    <property type="evidence" value="ECO:0007669"/>
    <property type="project" value="UniProtKB-KW"/>
</dbReference>
<evidence type="ECO:0000313" key="7">
    <source>
        <dbReference type="Proteomes" id="UP000886653"/>
    </source>
</evidence>
<gene>
    <name evidence="6" type="ORF">CROQUDRAFT_85888</name>
</gene>